<reference evidence="2" key="1">
    <citation type="submission" date="2018-11" db="EMBL/GenBank/DDBJ databases">
        <authorList>
            <consortium name="Pathogen Informatics"/>
        </authorList>
    </citation>
    <scope>NUCLEOTIDE SEQUENCE</scope>
</reference>
<keyword evidence="1" id="KW-0732">Signal</keyword>
<feature type="chain" id="PRO_5019379501" description="Secreted protein" evidence="1">
    <location>
        <begin position="24"/>
        <end position="114"/>
    </location>
</feature>
<feature type="signal peptide" evidence="1">
    <location>
        <begin position="1"/>
        <end position="23"/>
    </location>
</feature>
<name>A0A448WSK1_9PLAT</name>
<keyword evidence="3" id="KW-1185">Reference proteome</keyword>
<accession>A0A448WSK1</accession>
<organism evidence="2 3">
    <name type="scientific">Protopolystoma xenopodis</name>
    <dbReference type="NCBI Taxonomy" id="117903"/>
    <lineage>
        <taxon>Eukaryota</taxon>
        <taxon>Metazoa</taxon>
        <taxon>Spiralia</taxon>
        <taxon>Lophotrochozoa</taxon>
        <taxon>Platyhelminthes</taxon>
        <taxon>Monogenea</taxon>
        <taxon>Polyopisthocotylea</taxon>
        <taxon>Polystomatidea</taxon>
        <taxon>Polystomatidae</taxon>
        <taxon>Protopolystoma</taxon>
    </lineage>
</organism>
<comment type="caution">
    <text evidence="2">The sequence shown here is derived from an EMBL/GenBank/DDBJ whole genome shotgun (WGS) entry which is preliminary data.</text>
</comment>
<evidence type="ECO:0000256" key="1">
    <source>
        <dbReference type="SAM" id="SignalP"/>
    </source>
</evidence>
<dbReference type="EMBL" id="CAAALY010040544">
    <property type="protein sequence ID" value="VEL19187.1"/>
    <property type="molecule type" value="Genomic_DNA"/>
</dbReference>
<protein>
    <recommendedName>
        <fullName evidence="4">Secreted protein</fullName>
    </recommendedName>
</protein>
<sequence>MHALANPVLFLLLVASTCKLAFSSSLPCQTRLARFIPSASFVLKELTSSHRSARQPPPRLVLTEFIFPCPSPVVRLRLTQTTRSDPPQAASSEGSAVLSAQLYSTRLFYCSSLF</sequence>
<dbReference type="Proteomes" id="UP000784294">
    <property type="component" value="Unassembled WGS sequence"/>
</dbReference>
<evidence type="ECO:0000313" key="3">
    <source>
        <dbReference type="Proteomes" id="UP000784294"/>
    </source>
</evidence>
<evidence type="ECO:0000313" key="2">
    <source>
        <dbReference type="EMBL" id="VEL19187.1"/>
    </source>
</evidence>
<dbReference type="AlphaFoldDB" id="A0A448WSK1"/>
<gene>
    <name evidence="2" type="ORF">PXEA_LOCUS12627</name>
</gene>
<proteinExistence type="predicted"/>
<evidence type="ECO:0008006" key="4">
    <source>
        <dbReference type="Google" id="ProtNLM"/>
    </source>
</evidence>